<dbReference type="InterPro" id="IPR016177">
    <property type="entry name" value="DNA-bd_dom_sf"/>
</dbReference>
<feature type="region of interest" description="Disordered" evidence="6">
    <location>
        <begin position="41"/>
        <end position="81"/>
    </location>
</feature>
<dbReference type="AlphaFoldDB" id="A0AA88WXT2"/>
<dbReference type="EMBL" id="JAVXUP010000267">
    <property type="protein sequence ID" value="KAK3032500.1"/>
    <property type="molecule type" value="Genomic_DNA"/>
</dbReference>
<feature type="domain" description="MBD" evidence="7">
    <location>
        <begin position="17"/>
        <end position="85"/>
    </location>
</feature>
<dbReference type="InterPro" id="IPR001739">
    <property type="entry name" value="Methyl_CpG_DNA-bd"/>
</dbReference>
<keyword evidence="3" id="KW-0238">DNA-binding</keyword>
<evidence type="ECO:0000256" key="2">
    <source>
        <dbReference type="ARBA" id="ARBA00023015"/>
    </source>
</evidence>
<keyword evidence="5" id="KW-0539">Nucleus</keyword>
<comment type="caution">
    <text evidence="8">The sequence shown here is derived from an EMBL/GenBank/DDBJ whole genome shotgun (WGS) entry which is preliminary data.</text>
</comment>
<gene>
    <name evidence="8" type="ORF">RJ639_037338</name>
</gene>
<dbReference type="GO" id="GO:0003677">
    <property type="term" value="F:DNA binding"/>
    <property type="evidence" value="ECO:0007669"/>
    <property type="project" value="UniProtKB-KW"/>
</dbReference>
<comment type="subcellular location">
    <subcellularLocation>
        <location evidence="1">Nucleus</location>
    </subcellularLocation>
</comment>
<protein>
    <recommendedName>
        <fullName evidence="7">MBD domain-containing protein</fullName>
    </recommendedName>
</protein>
<evidence type="ECO:0000259" key="7">
    <source>
        <dbReference type="Pfam" id="PF01429"/>
    </source>
</evidence>
<keyword evidence="4" id="KW-0804">Transcription</keyword>
<accession>A0AA88WXT2</accession>
<dbReference type="Proteomes" id="UP001188597">
    <property type="component" value="Unassembled WGS sequence"/>
</dbReference>
<name>A0AA88WXT2_9ASTE</name>
<evidence type="ECO:0000256" key="1">
    <source>
        <dbReference type="ARBA" id="ARBA00004123"/>
    </source>
</evidence>
<evidence type="ECO:0000313" key="8">
    <source>
        <dbReference type="EMBL" id="KAK3032500.1"/>
    </source>
</evidence>
<dbReference type="GO" id="GO:0005634">
    <property type="term" value="C:nucleus"/>
    <property type="evidence" value="ECO:0007669"/>
    <property type="project" value="UniProtKB-SubCell"/>
</dbReference>
<keyword evidence="2" id="KW-0805">Transcription regulation</keyword>
<reference evidence="8" key="1">
    <citation type="submission" date="2022-12" db="EMBL/GenBank/DDBJ databases">
        <title>Draft genome assemblies for two species of Escallonia (Escalloniales).</title>
        <authorList>
            <person name="Chanderbali A."/>
            <person name="Dervinis C."/>
            <person name="Anghel I."/>
            <person name="Soltis D."/>
            <person name="Soltis P."/>
            <person name="Zapata F."/>
        </authorList>
    </citation>
    <scope>NUCLEOTIDE SEQUENCE</scope>
    <source>
        <strain evidence="8">UCBG64.0493</strain>
        <tissue evidence="8">Leaf</tissue>
    </source>
</reference>
<dbReference type="Pfam" id="PF01429">
    <property type="entry name" value="MBD"/>
    <property type="match status" value="1"/>
</dbReference>
<dbReference type="PANTHER" id="PTHR12396:SF46">
    <property type="entry name" value="METHYL-CPG-BINDING DOMAIN-CONTAINING PROTEIN 6"/>
    <property type="match status" value="1"/>
</dbReference>
<dbReference type="Gene3D" id="3.30.890.10">
    <property type="entry name" value="Methyl-cpg-binding Protein 2, Chain A"/>
    <property type="match status" value="1"/>
</dbReference>
<proteinExistence type="predicted"/>
<dbReference type="SUPFAM" id="SSF54171">
    <property type="entry name" value="DNA-binding domain"/>
    <property type="match status" value="1"/>
</dbReference>
<dbReference type="PANTHER" id="PTHR12396">
    <property type="entry name" value="METHYL-CPG BINDING PROTEIN, MBD"/>
    <property type="match status" value="1"/>
</dbReference>
<evidence type="ECO:0000256" key="6">
    <source>
        <dbReference type="SAM" id="MobiDB-lite"/>
    </source>
</evidence>
<keyword evidence="9" id="KW-1185">Reference proteome</keyword>
<organism evidence="8 9">
    <name type="scientific">Escallonia herrerae</name>
    <dbReference type="NCBI Taxonomy" id="1293975"/>
    <lineage>
        <taxon>Eukaryota</taxon>
        <taxon>Viridiplantae</taxon>
        <taxon>Streptophyta</taxon>
        <taxon>Embryophyta</taxon>
        <taxon>Tracheophyta</taxon>
        <taxon>Spermatophyta</taxon>
        <taxon>Magnoliopsida</taxon>
        <taxon>eudicotyledons</taxon>
        <taxon>Gunneridae</taxon>
        <taxon>Pentapetalae</taxon>
        <taxon>asterids</taxon>
        <taxon>campanulids</taxon>
        <taxon>Escalloniales</taxon>
        <taxon>Escalloniaceae</taxon>
        <taxon>Escallonia</taxon>
    </lineage>
</organism>
<evidence type="ECO:0000313" key="9">
    <source>
        <dbReference type="Proteomes" id="UP001188597"/>
    </source>
</evidence>
<sequence>MLLGTKYISKIIYDVQYYFEPTLGKRFRSKKEVLYFLETGNKRKKRSSSDADAVPSDSVGGRKEKKSKTKSPPATLNFDFRNPPKSVSWVLTGESEDKWTPQVSDENVPESTKQEWATVFEHICHS</sequence>
<feature type="compositionally biased region" description="Low complexity" evidence="6">
    <location>
        <begin position="50"/>
        <end position="59"/>
    </location>
</feature>
<evidence type="ECO:0000256" key="5">
    <source>
        <dbReference type="ARBA" id="ARBA00023242"/>
    </source>
</evidence>
<evidence type="ECO:0000256" key="3">
    <source>
        <dbReference type="ARBA" id="ARBA00023125"/>
    </source>
</evidence>
<evidence type="ECO:0000256" key="4">
    <source>
        <dbReference type="ARBA" id="ARBA00023163"/>
    </source>
</evidence>